<feature type="region of interest" description="Disordered" evidence="5">
    <location>
        <begin position="267"/>
        <end position="295"/>
    </location>
</feature>
<dbReference type="InterPro" id="IPR000032">
    <property type="entry name" value="HPr-like"/>
</dbReference>
<dbReference type="InterPro" id="IPR036618">
    <property type="entry name" value="PtsI_HPr-bd_sf"/>
</dbReference>
<dbReference type="PROSITE" id="PS00369">
    <property type="entry name" value="PTS_HPR_HIS"/>
    <property type="match status" value="1"/>
</dbReference>
<dbReference type="GO" id="GO:0016020">
    <property type="term" value="C:membrane"/>
    <property type="evidence" value="ECO:0007669"/>
    <property type="project" value="InterPro"/>
</dbReference>
<comment type="caution">
    <text evidence="8">The sequence shown here is derived from an EMBL/GenBank/DDBJ whole genome shotgun (WGS) entry which is preliminary data.</text>
</comment>
<dbReference type="Pfam" id="PF05524">
    <property type="entry name" value="PEP-utilisers_N"/>
    <property type="match status" value="1"/>
</dbReference>
<dbReference type="Gene3D" id="1.10.274.10">
    <property type="entry name" value="PtsI, HPr-binding domain"/>
    <property type="match status" value="1"/>
</dbReference>
<evidence type="ECO:0000313" key="8">
    <source>
        <dbReference type="EMBL" id="NYI66006.1"/>
    </source>
</evidence>
<dbReference type="InterPro" id="IPR001020">
    <property type="entry name" value="PTS_HPr_His_P_site"/>
</dbReference>
<protein>
    <recommendedName>
        <fullName evidence="3">Phosphocarrier protein HPr</fullName>
    </recommendedName>
</protein>
<feature type="domain" description="HPr" evidence="7">
    <location>
        <begin position="159"/>
        <end position="250"/>
    </location>
</feature>
<comment type="similarity">
    <text evidence="2">Belongs to the PEP-utilizing enzyme family.</text>
</comment>
<reference evidence="8 9" key="1">
    <citation type="submission" date="2020-07" db="EMBL/GenBank/DDBJ databases">
        <title>Sequencing the genomes of 1000 actinobacteria strains.</title>
        <authorList>
            <person name="Klenk H.-P."/>
        </authorList>
    </citation>
    <scope>NUCLEOTIDE SEQUENCE [LARGE SCALE GENOMIC DNA]</scope>
    <source>
        <strain evidence="8 9">DSM 26341</strain>
    </source>
</reference>
<dbReference type="Pfam" id="PF03610">
    <property type="entry name" value="EIIA-man"/>
    <property type="match status" value="1"/>
</dbReference>
<accession>A0A7Z0ABA2</accession>
<dbReference type="InterPro" id="IPR035895">
    <property type="entry name" value="HPr-like_sf"/>
</dbReference>
<dbReference type="CDD" id="cd00367">
    <property type="entry name" value="PTS-HPr_like"/>
    <property type="match status" value="1"/>
</dbReference>
<keyword evidence="4 8" id="KW-0808">Transferase</keyword>
<evidence type="ECO:0000259" key="7">
    <source>
        <dbReference type="PROSITE" id="PS51350"/>
    </source>
</evidence>
<dbReference type="InterPro" id="IPR036662">
    <property type="entry name" value="PTS_EIIA_man-typ_sf"/>
</dbReference>
<keyword evidence="9" id="KW-1185">Reference proteome</keyword>
<dbReference type="Pfam" id="PF00381">
    <property type="entry name" value="PTS-HPr"/>
    <property type="match status" value="1"/>
</dbReference>
<dbReference type="SUPFAM" id="SSF55594">
    <property type="entry name" value="HPr-like"/>
    <property type="match status" value="1"/>
</dbReference>
<evidence type="ECO:0000259" key="6">
    <source>
        <dbReference type="PROSITE" id="PS51096"/>
    </source>
</evidence>
<dbReference type="EMBL" id="JACBZP010000001">
    <property type="protein sequence ID" value="NYI66006.1"/>
    <property type="molecule type" value="Genomic_DNA"/>
</dbReference>
<feature type="domain" description="PTS EIIA type-4" evidence="6">
    <location>
        <begin position="1"/>
        <end position="130"/>
    </location>
</feature>
<dbReference type="InterPro" id="IPR039643">
    <property type="entry name" value="DhaM"/>
</dbReference>
<dbReference type="RefSeq" id="WP_179425099.1">
    <property type="nucleotide sequence ID" value="NZ_JACBZP010000001.1"/>
</dbReference>
<dbReference type="InterPro" id="IPR008731">
    <property type="entry name" value="PTS_EIN"/>
</dbReference>
<name>A0A7Z0ABA2_9MICO</name>
<dbReference type="PROSITE" id="PS51350">
    <property type="entry name" value="PTS_HPR_DOM"/>
    <property type="match status" value="1"/>
</dbReference>
<evidence type="ECO:0000256" key="3">
    <source>
        <dbReference type="ARBA" id="ARBA00020422"/>
    </source>
</evidence>
<dbReference type="SUPFAM" id="SSF52009">
    <property type="entry name" value="Phosphohistidine domain"/>
    <property type="match status" value="1"/>
</dbReference>
<dbReference type="PANTHER" id="PTHR38594">
    <property type="entry name" value="PEP-DEPENDENT DIHYDROXYACETONE KINASE, PHOSPHORYL DONOR SUBUNIT DHAM"/>
    <property type="match status" value="1"/>
</dbReference>
<dbReference type="Gene3D" id="3.50.30.10">
    <property type="entry name" value="Phosphohistidine domain"/>
    <property type="match status" value="1"/>
</dbReference>
<comment type="function">
    <text evidence="1">General (non sugar-specific) component of the phosphoenolpyruvate-dependent sugar phosphotransferase system (sugar PTS). This major carbohydrate active-transport system catalyzes the phosphorylation of incoming sugar substrates concomitantly with their translocation across the cell membrane. The phosphoryl group from phosphoenolpyruvate (PEP) is transferred to the phosphoryl carrier protein HPr by enzyme I. Phospho-HPr then transfers it to the PTS EIIA domain.</text>
</comment>
<dbReference type="SUPFAM" id="SSF53062">
    <property type="entry name" value="PTS system fructose IIA component-like"/>
    <property type="match status" value="1"/>
</dbReference>
<organism evidence="8 9">
    <name type="scientific">Spelaeicoccus albus</name>
    <dbReference type="NCBI Taxonomy" id="1280376"/>
    <lineage>
        <taxon>Bacteria</taxon>
        <taxon>Bacillati</taxon>
        <taxon>Actinomycetota</taxon>
        <taxon>Actinomycetes</taxon>
        <taxon>Micrococcales</taxon>
        <taxon>Brevibacteriaceae</taxon>
        <taxon>Spelaeicoccus</taxon>
    </lineage>
</organism>
<evidence type="ECO:0000256" key="2">
    <source>
        <dbReference type="ARBA" id="ARBA00007837"/>
    </source>
</evidence>
<evidence type="ECO:0000313" key="9">
    <source>
        <dbReference type="Proteomes" id="UP000539111"/>
    </source>
</evidence>
<dbReference type="Gene3D" id="3.40.50.510">
    <property type="entry name" value="Phosphotransferase system, mannose-type IIA component"/>
    <property type="match status" value="1"/>
</dbReference>
<dbReference type="GO" id="GO:0047324">
    <property type="term" value="F:phosphoenolpyruvate-glycerone phosphotransferase activity"/>
    <property type="evidence" value="ECO:0007669"/>
    <property type="project" value="InterPro"/>
</dbReference>
<dbReference type="InterPro" id="IPR008279">
    <property type="entry name" value="PEP-util_enz_mobile_dom"/>
</dbReference>
<dbReference type="PANTHER" id="PTHR38594:SF1">
    <property type="entry name" value="PEP-DEPENDENT DIHYDROXYACETONE KINASE, PHOSPHORYL DONOR SUBUNIT DHAM"/>
    <property type="match status" value="1"/>
</dbReference>
<feature type="region of interest" description="Disordered" evidence="5">
    <location>
        <begin position="128"/>
        <end position="159"/>
    </location>
</feature>
<evidence type="ECO:0000256" key="1">
    <source>
        <dbReference type="ARBA" id="ARBA00003681"/>
    </source>
</evidence>
<dbReference type="InterPro" id="IPR036637">
    <property type="entry name" value="Phosphohistidine_dom_sf"/>
</dbReference>
<dbReference type="Gene3D" id="3.30.1340.10">
    <property type="entry name" value="HPr-like"/>
    <property type="match status" value="1"/>
</dbReference>
<sequence>MIGIVVVSHSAELGNAAVGLALQMAGDSPPPIEVAAGSGDGFGTEATAIADAIGRVDSPDGVLVLMDLGSAVLNAEMALELSAPSGPVRLTPAPLVEGLVAAVVSAVGGAGLAAVDAEARRGLMAKEQHLGNEPGSGPGDEPGDELRDGSESTAPDAEAVQADVRVTGRDGLHARPAAALVRAVSKFRATVTVSRPGGQPASASSVSALAALDVRLGDVVRVSATGDDAQAAVDEVVRLAALDDGHAGDDASAQDNESGSEVAVGPAVFQDPPNCEPPAAFVERDDRPAERDKVSEASRVVADVLAERAGKVDGDVSTILRADAAMAGDPAFVRAAHQFIDADGVSAPAAVWRAAQTIIDALSHGRLAERAADLVGVRDRMIAELAGRDWPGLPTRDFRFVLIADDLTPADAAELDASTCAAVVTVHGGPKSHTAIIARGLGIPAVSNADLPDGLTEGMMVRVDAGRQSVTLAE</sequence>
<gene>
    <name evidence="8" type="ORF">BJY26_000312</name>
</gene>
<dbReference type="SUPFAM" id="SSF47831">
    <property type="entry name" value="Enzyme I of the PEP:sugar phosphotransferase system HPr-binding (sub)domain"/>
    <property type="match status" value="1"/>
</dbReference>
<proteinExistence type="inferred from homology"/>
<dbReference type="GO" id="GO:0009401">
    <property type="term" value="P:phosphoenolpyruvate-dependent sugar phosphotransferase system"/>
    <property type="evidence" value="ECO:0007669"/>
    <property type="project" value="InterPro"/>
</dbReference>
<evidence type="ECO:0000256" key="5">
    <source>
        <dbReference type="SAM" id="MobiDB-lite"/>
    </source>
</evidence>
<dbReference type="PRINTS" id="PR00107">
    <property type="entry name" value="PHOSPHOCPHPR"/>
</dbReference>
<dbReference type="AlphaFoldDB" id="A0A7Z0ABA2"/>
<dbReference type="PROSITE" id="PS51096">
    <property type="entry name" value="PTS_EIIA_TYPE_4"/>
    <property type="match status" value="1"/>
</dbReference>
<dbReference type="NCBIfam" id="TIGR01003">
    <property type="entry name" value="PTS_HPr_family"/>
    <property type="match status" value="1"/>
</dbReference>
<dbReference type="InterPro" id="IPR004701">
    <property type="entry name" value="PTS_EIIA_man-typ"/>
</dbReference>
<feature type="compositionally biased region" description="Basic and acidic residues" evidence="5">
    <location>
        <begin position="282"/>
        <end position="295"/>
    </location>
</feature>
<dbReference type="GO" id="GO:0019563">
    <property type="term" value="P:glycerol catabolic process"/>
    <property type="evidence" value="ECO:0007669"/>
    <property type="project" value="InterPro"/>
</dbReference>
<dbReference type="Proteomes" id="UP000539111">
    <property type="component" value="Unassembled WGS sequence"/>
</dbReference>
<dbReference type="Pfam" id="PF00391">
    <property type="entry name" value="PEP-utilizers"/>
    <property type="match status" value="1"/>
</dbReference>
<evidence type="ECO:0000256" key="4">
    <source>
        <dbReference type="ARBA" id="ARBA00022679"/>
    </source>
</evidence>